<dbReference type="InterPro" id="IPR043136">
    <property type="entry name" value="B30.2/SPRY_sf"/>
</dbReference>
<keyword evidence="1" id="KW-0479">Metal-binding</keyword>
<dbReference type="GO" id="GO:0008270">
    <property type="term" value="F:zinc ion binding"/>
    <property type="evidence" value="ECO:0007669"/>
    <property type="project" value="UniProtKB-KW"/>
</dbReference>
<keyword evidence="3" id="KW-0862">Zinc</keyword>
<evidence type="ECO:0000256" key="3">
    <source>
        <dbReference type="ARBA" id="ARBA00022833"/>
    </source>
</evidence>
<keyword evidence="2" id="KW-0863">Zinc-finger</keyword>
<dbReference type="Pfam" id="PF13765">
    <property type="entry name" value="PRY"/>
    <property type="match status" value="1"/>
</dbReference>
<dbReference type="PROSITE" id="PS50188">
    <property type="entry name" value="B302_SPRY"/>
    <property type="match status" value="1"/>
</dbReference>
<feature type="domain" description="B30.2/SPRY" evidence="4">
    <location>
        <begin position="101"/>
        <end position="292"/>
    </location>
</feature>
<dbReference type="SMART" id="SM00449">
    <property type="entry name" value="SPRY"/>
    <property type="match status" value="1"/>
</dbReference>
<dbReference type="InterPro" id="IPR006574">
    <property type="entry name" value="PRY"/>
</dbReference>
<dbReference type="PANTHER" id="PTHR25465">
    <property type="entry name" value="B-BOX DOMAIN CONTAINING"/>
    <property type="match status" value="1"/>
</dbReference>
<evidence type="ECO:0000313" key="5">
    <source>
        <dbReference type="Proteomes" id="UP001318040"/>
    </source>
</evidence>
<dbReference type="InterPro" id="IPR001870">
    <property type="entry name" value="B30.2/SPRY"/>
</dbReference>
<reference evidence="6" key="1">
    <citation type="submission" date="2025-08" db="UniProtKB">
        <authorList>
            <consortium name="RefSeq"/>
        </authorList>
    </citation>
    <scope>IDENTIFICATION</scope>
    <source>
        <tissue evidence="6">Sperm</tissue>
    </source>
</reference>
<evidence type="ECO:0000313" key="6">
    <source>
        <dbReference type="RefSeq" id="XP_032812055.1"/>
    </source>
</evidence>
<proteinExistence type="predicted"/>
<evidence type="ECO:0000259" key="4">
    <source>
        <dbReference type="PROSITE" id="PS50188"/>
    </source>
</evidence>
<keyword evidence="5" id="KW-1185">Reference proteome</keyword>
<dbReference type="InterPro" id="IPR051051">
    <property type="entry name" value="E3_ubiq-ligase_TRIM/RNF"/>
</dbReference>
<dbReference type="RefSeq" id="XP_032812055.1">
    <property type="nucleotide sequence ID" value="XM_032956164.1"/>
</dbReference>
<gene>
    <name evidence="6" type="primary">LOC116943345</name>
</gene>
<evidence type="ECO:0000256" key="1">
    <source>
        <dbReference type="ARBA" id="ARBA00022723"/>
    </source>
</evidence>
<evidence type="ECO:0000256" key="2">
    <source>
        <dbReference type="ARBA" id="ARBA00022771"/>
    </source>
</evidence>
<dbReference type="AlphaFoldDB" id="A0AAJ7T7Y6"/>
<dbReference type="PANTHER" id="PTHR25465:SF11">
    <property type="entry name" value="TRIPARTITE MOTIF CONTAINING 14"/>
    <property type="match status" value="1"/>
</dbReference>
<sequence length="292" mass="33323">MQWRNQVISWLHPHLYPCLYTGPSRRVMATQAVIRRQKPLLKRWLSSNMSFLLDALDSKEIISRDFYHSANDIQNGGERAGYVLDFIIDTGLVHELLEVLNDVKDQYPQLRTWPPLYFCSPTINRDSVNPWLDCNADGRTLTATELHQGYPDHSERFAEWKVALCSENFSSGRHYWEVCVKQAQIFRVGIAYAVISRRGSQCETWLGLNRASWCLCRRPNGYFVAHDGIETPLNISQLEKDKIGVLVDVDQGLLYFYDGSTESVLYMFRIGHSAGSVHAAFMVGQGSITIVA</sequence>
<accession>A0AAJ7T7Y6</accession>
<organism evidence="5 6">
    <name type="scientific">Petromyzon marinus</name>
    <name type="common">Sea lamprey</name>
    <dbReference type="NCBI Taxonomy" id="7757"/>
    <lineage>
        <taxon>Eukaryota</taxon>
        <taxon>Metazoa</taxon>
        <taxon>Chordata</taxon>
        <taxon>Craniata</taxon>
        <taxon>Vertebrata</taxon>
        <taxon>Cyclostomata</taxon>
        <taxon>Hyperoartia</taxon>
        <taxon>Petromyzontiformes</taxon>
        <taxon>Petromyzontidae</taxon>
        <taxon>Petromyzon</taxon>
    </lineage>
</organism>
<dbReference type="Proteomes" id="UP001318040">
    <property type="component" value="Chromosome 17"/>
</dbReference>
<dbReference type="InterPro" id="IPR003877">
    <property type="entry name" value="SPRY_dom"/>
</dbReference>
<dbReference type="InterPro" id="IPR011029">
    <property type="entry name" value="DEATH-like_dom_sf"/>
</dbReference>
<dbReference type="SMART" id="SM00589">
    <property type="entry name" value="PRY"/>
    <property type="match status" value="1"/>
</dbReference>
<dbReference type="Gene3D" id="2.60.120.920">
    <property type="match status" value="1"/>
</dbReference>
<dbReference type="Gene3D" id="1.10.533.10">
    <property type="entry name" value="Death Domain, Fas"/>
    <property type="match status" value="1"/>
</dbReference>
<dbReference type="SUPFAM" id="SSF49899">
    <property type="entry name" value="Concanavalin A-like lectins/glucanases"/>
    <property type="match status" value="1"/>
</dbReference>
<dbReference type="GO" id="GO:0005737">
    <property type="term" value="C:cytoplasm"/>
    <property type="evidence" value="ECO:0007669"/>
    <property type="project" value="UniProtKB-ARBA"/>
</dbReference>
<dbReference type="InterPro" id="IPR013320">
    <property type="entry name" value="ConA-like_dom_sf"/>
</dbReference>
<dbReference type="Pfam" id="PF00622">
    <property type="entry name" value="SPRY"/>
    <property type="match status" value="1"/>
</dbReference>
<dbReference type="KEGG" id="pmrn:116943345"/>
<protein>
    <submittedName>
        <fullName evidence="6">Tripartite motif-containing protein 14-like isoform X1</fullName>
    </submittedName>
</protein>
<name>A0AAJ7T7Y6_PETMA</name>